<evidence type="ECO:0000256" key="1">
    <source>
        <dbReference type="ARBA" id="ARBA00006373"/>
    </source>
</evidence>
<dbReference type="InterPro" id="IPR009030">
    <property type="entry name" value="Growth_fac_rcpt_cys_sf"/>
</dbReference>
<dbReference type="Proteomes" id="UP000001593">
    <property type="component" value="Unassembled WGS sequence"/>
</dbReference>
<dbReference type="Gene3D" id="2.10.25.10">
    <property type="entry name" value="Laminin"/>
    <property type="match status" value="2"/>
</dbReference>
<comment type="caution">
    <text evidence="7">Lacks conserved residue(s) required for the propagation of feature annotation.</text>
</comment>
<dbReference type="AlphaFoldDB" id="A8DVQ9"/>
<dbReference type="InterPro" id="IPR000742">
    <property type="entry name" value="EGF"/>
</dbReference>
<keyword evidence="4" id="KW-0677">Repeat</keyword>
<organism evidence="9 10">
    <name type="scientific">Nematostella vectensis</name>
    <name type="common">Starlet sea anemone</name>
    <dbReference type="NCBI Taxonomy" id="45351"/>
    <lineage>
        <taxon>Eukaryota</taxon>
        <taxon>Metazoa</taxon>
        <taxon>Cnidaria</taxon>
        <taxon>Anthozoa</taxon>
        <taxon>Hexacorallia</taxon>
        <taxon>Actiniaria</taxon>
        <taxon>Edwardsiidae</taxon>
        <taxon>Nematostella</taxon>
    </lineage>
</organism>
<keyword evidence="3" id="KW-0732">Signal</keyword>
<dbReference type="FunFam" id="2.10.25.10:FF:000038">
    <property type="entry name" value="Fibrillin 2"/>
    <property type="match status" value="2"/>
</dbReference>
<keyword evidence="5" id="KW-1015">Disulfide bond</keyword>
<keyword evidence="10" id="KW-1185">Reference proteome</keyword>
<dbReference type="SMART" id="SM00179">
    <property type="entry name" value="EGF_CA"/>
    <property type="match status" value="2"/>
</dbReference>
<dbReference type="PANTHER" id="PTHR24042">
    <property type="entry name" value="NEL HOMOLOG"/>
    <property type="match status" value="1"/>
</dbReference>
<dbReference type="PROSITE" id="PS01187">
    <property type="entry name" value="EGF_CA"/>
    <property type="match status" value="1"/>
</dbReference>
<dbReference type="STRING" id="45351.A8DVQ9"/>
<feature type="non-terminal residue" evidence="9">
    <location>
        <position position="86"/>
    </location>
</feature>
<dbReference type="InterPro" id="IPR001881">
    <property type="entry name" value="EGF-like_Ca-bd_dom"/>
</dbReference>
<dbReference type="PROSITE" id="PS01186">
    <property type="entry name" value="EGF_2"/>
    <property type="match status" value="1"/>
</dbReference>
<dbReference type="InterPro" id="IPR000152">
    <property type="entry name" value="EGF-type_Asp/Asn_hydroxyl_site"/>
</dbReference>
<comment type="similarity">
    <text evidence="1">Belongs to the EGF domain peptide family.</text>
</comment>
<dbReference type="InParanoid" id="A8DVQ9"/>
<evidence type="ECO:0000256" key="2">
    <source>
        <dbReference type="ARBA" id="ARBA00022536"/>
    </source>
</evidence>
<accession>A8DVQ9</accession>
<dbReference type="EMBL" id="DS478508">
    <property type="protein sequence ID" value="EDO25700.1"/>
    <property type="molecule type" value="Genomic_DNA"/>
</dbReference>
<gene>
    <name evidence="9" type="ORF">NEMVEDRAFT_v1g9760</name>
</gene>
<dbReference type="PROSITE" id="PS00010">
    <property type="entry name" value="ASX_HYDROXYL"/>
    <property type="match status" value="2"/>
</dbReference>
<keyword evidence="2 7" id="KW-0245">EGF-like domain</keyword>
<evidence type="ECO:0000313" key="9">
    <source>
        <dbReference type="EMBL" id="EDO25700.1"/>
    </source>
</evidence>
<evidence type="ECO:0000256" key="4">
    <source>
        <dbReference type="ARBA" id="ARBA00022737"/>
    </source>
</evidence>
<dbReference type="GO" id="GO:0005509">
    <property type="term" value="F:calcium ion binding"/>
    <property type="evidence" value="ECO:0007669"/>
    <property type="project" value="InterPro"/>
</dbReference>
<dbReference type="PhylomeDB" id="A8DVQ9"/>
<keyword evidence="6" id="KW-0325">Glycoprotein</keyword>
<dbReference type="InterPro" id="IPR049883">
    <property type="entry name" value="NOTCH1_EGF-like"/>
</dbReference>
<dbReference type="InterPro" id="IPR051586">
    <property type="entry name" value="PKC-binding_NELL"/>
</dbReference>
<sequence length="86" mass="8463">TDIDECSDGTNTCAPIGSSCTNNAGSFTCSCNAGYAGDGETCVEDIDECSSGAHTCAPSGSTCTNTVGSYTCACNVGYTGDGETCV</sequence>
<reference evidence="9 10" key="1">
    <citation type="journal article" date="2007" name="Science">
        <title>Sea anemone genome reveals ancestral eumetazoan gene repertoire and genomic organization.</title>
        <authorList>
            <person name="Putnam N.H."/>
            <person name="Srivastava M."/>
            <person name="Hellsten U."/>
            <person name="Dirks B."/>
            <person name="Chapman J."/>
            <person name="Salamov A."/>
            <person name="Terry A."/>
            <person name="Shapiro H."/>
            <person name="Lindquist E."/>
            <person name="Kapitonov V.V."/>
            <person name="Jurka J."/>
            <person name="Genikhovich G."/>
            <person name="Grigoriev I.V."/>
            <person name="Lucas S.M."/>
            <person name="Steele R.E."/>
            <person name="Finnerty J.R."/>
            <person name="Technau U."/>
            <person name="Martindale M.Q."/>
            <person name="Rokhsar D.S."/>
        </authorList>
    </citation>
    <scope>NUCLEOTIDE SEQUENCE [LARGE SCALE GENOMIC DNA]</scope>
    <source>
        <strain evidence="10">CH2 X CH6</strain>
    </source>
</reference>
<dbReference type="SMART" id="SM00181">
    <property type="entry name" value="EGF"/>
    <property type="match status" value="2"/>
</dbReference>
<dbReference type="InterPro" id="IPR018097">
    <property type="entry name" value="EGF_Ca-bd_CS"/>
</dbReference>
<evidence type="ECO:0000256" key="5">
    <source>
        <dbReference type="ARBA" id="ARBA00023157"/>
    </source>
</evidence>
<evidence type="ECO:0000256" key="3">
    <source>
        <dbReference type="ARBA" id="ARBA00022729"/>
    </source>
</evidence>
<dbReference type="PANTHER" id="PTHR24042:SF5">
    <property type="entry name" value="EGF-LIKE CALCIUM-BINDING DOMAIN-CONTAINING PROTEIN"/>
    <property type="match status" value="1"/>
</dbReference>
<dbReference type="eggNOG" id="KOG1217">
    <property type="taxonomic scope" value="Eukaryota"/>
</dbReference>
<evidence type="ECO:0000256" key="6">
    <source>
        <dbReference type="ARBA" id="ARBA00023180"/>
    </source>
</evidence>
<evidence type="ECO:0000259" key="8">
    <source>
        <dbReference type="PROSITE" id="PS50026"/>
    </source>
</evidence>
<name>A8DVQ9_NEMVE</name>
<dbReference type="PROSITE" id="PS50026">
    <property type="entry name" value="EGF_3"/>
    <property type="match status" value="2"/>
</dbReference>
<protein>
    <recommendedName>
        <fullName evidence="8">EGF-like domain-containing protein</fullName>
    </recommendedName>
</protein>
<dbReference type="SUPFAM" id="SSF57184">
    <property type="entry name" value="Growth factor receptor domain"/>
    <property type="match status" value="1"/>
</dbReference>
<feature type="domain" description="EGF-like" evidence="8">
    <location>
        <begin position="45"/>
        <end position="84"/>
    </location>
</feature>
<evidence type="ECO:0000313" key="10">
    <source>
        <dbReference type="Proteomes" id="UP000001593"/>
    </source>
</evidence>
<evidence type="ECO:0000256" key="7">
    <source>
        <dbReference type="PROSITE-ProRule" id="PRU00076"/>
    </source>
</evidence>
<proteinExistence type="inferred from homology"/>
<feature type="non-terminal residue" evidence="9">
    <location>
        <position position="1"/>
    </location>
</feature>
<feature type="domain" description="EGF-like" evidence="8">
    <location>
        <begin position="2"/>
        <end position="43"/>
    </location>
</feature>
<dbReference type="HOGENOM" id="CLU_004826_10_2_1"/>
<dbReference type="Pfam" id="PF07645">
    <property type="entry name" value="EGF_CA"/>
    <property type="match status" value="2"/>
</dbReference>